<evidence type="ECO:0000256" key="3">
    <source>
        <dbReference type="ARBA" id="ARBA00022553"/>
    </source>
</evidence>
<dbReference type="Pfam" id="PF02518">
    <property type="entry name" value="HATPase_c"/>
    <property type="match status" value="1"/>
</dbReference>
<dbReference type="Pfam" id="PF08448">
    <property type="entry name" value="PAS_4"/>
    <property type="match status" value="1"/>
</dbReference>
<dbReference type="InterPro" id="IPR003661">
    <property type="entry name" value="HisK_dim/P_dom"/>
</dbReference>
<organism evidence="13 14">
    <name type="scientific">Kurthia sibirica</name>
    <dbReference type="NCBI Taxonomy" id="202750"/>
    <lineage>
        <taxon>Bacteria</taxon>
        <taxon>Bacillati</taxon>
        <taxon>Bacillota</taxon>
        <taxon>Bacilli</taxon>
        <taxon>Bacillales</taxon>
        <taxon>Caryophanaceae</taxon>
        <taxon>Kurthia</taxon>
    </lineage>
</organism>
<evidence type="ECO:0000256" key="6">
    <source>
        <dbReference type="ARBA" id="ARBA00022777"/>
    </source>
</evidence>
<evidence type="ECO:0000256" key="9">
    <source>
        <dbReference type="SAM" id="Phobius"/>
    </source>
</evidence>
<accession>A0A2U3AMZ4</accession>
<evidence type="ECO:0000259" key="10">
    <source>
        <dbReference type="PROSITE" id="PS50109"/>
    </source>
</evidence>
<dbReference type="GO" id="GO:0000155">
    <property type="term" value="F:phosphorelay sensor kinase activity"/>
    <property type="evidence" value="ECO:0007669"/>
    <property type="project" value="InterPro"/>
</dbReference>
<keyword evidence="4" id="KW-0808">Transferase</keyword>
<keyword evidence="6 13" id="KW-0418">Kinase</keyword>
<dbReference type="SMART" id="SM00388">
    <property type="entry name" value="HisKA"/>
    <property type="match status" value="1"/>
</dbReference>
<dbReference type="InterPro" id="IPR013656">
    <property type="entry name" value="PAS_4"/>
</dbReference>
<dbReference type="InterPro" id="IPR005467">
    <property type="entry name" value="His_kinase_dom"/>
</dbReference>
<dbReference type="Pfam" id="PF00512">
    <property type="entry name" value="HisKA"/>
    <property type="match status" value="1"/>
</dbReference>
<feature type="transmembrane region" description="Helical" evidence="9">
    <location>
        <begin position="39"/>
        <end position="55"/>
    </location>
</feature>
<dbReference type="EC" id="2.7.13.3" evidence="2"/>
<name>A0A2U3AMZ4_9BACL</name>
<feature type="domain" description="Histidine kinase" evidence="10">
    <location>
        <begin position="318"/>
        <end position="523"/>
    </location>
</feature>
<dbReference type="PRINTS" id="PR00344">
    <property type="entry name" value="BCTRLSENSOR"/>
</dbReference>
<keyword evidence="8" id="KW-0902">Two-component regulatory system</keyword>
<dbReference type="SUPFAM" id="SSF55874">
    <property type="entry name" value="ATPase domain of HSP90 chaperone/DNA topoisomerase II/histidine kinase"/>
    <property type="match status" value="1"/>
</dbReference>
<sequence>MMHSSTLRKRNKVILSIVTASILLYAIVSMVSFLEEIDSFPLTLLLLCAVIIFLFNRKVNEILVCSLIIMTINLTLVHIIFISMNIYYSIILIIALFIISIYQSAYLNAFVLLLFGSEIAWFFYAWYPELIIAIGETNIAVLIILLALLSTISLIQGYYFSMSYRHIEEKSDTREKEFLSKEGYLKLFFENAKDSIAVFDLNNYVIAVNPAFEKLYGWDGDECIGKLLPMVPPAGYEQSKDRINRMLAGESFHLLETVDMKKDGTIFDAEVTLSPIFDQFGKIIATSVITRDISYRKEAEKIRVEAEKLNIAGEIAAGVAHEIRNPLTVISGFVQMMKADKNSPNYYYFSLINEEIERINLIISEFLVLSKPHAKEMTIFDIHDILNHVKLLFDPQFQSHHIILTEELLAEYSHIKGDANQIKQVFINIFKNAIEAIDDTGHMNVETKWTGTHIAIAISDSGNGMSQKVIDHIFEPFFTTKEHGTGLGMLITNKIIQEHGGVINIDSMFGQGTTITIMMPVHSNELMPIH</sequence>
<keyword evidence="9" id="KW-0472">Membrane</keyword>
<feature type="transmembrane region" description="Helical" evidence="9">
    <location>
        <begin position="109"/>
        <end position="127"/>
    </location>
</feature>
<dbReference type="PROSITE" id="PS50113">
    <property type="entry name" value="PAC"/>
    <property type="match status" value="1"/>
</dbReference>
<dbReference type="PANTHER" id="PTHR43065:SF10">
    <property type="entry name" value="PEROXIDE STRESS-ACTIVATED HISTIDINE KINASE MAK3"/>
    <property type="match status" value="1"/>
</dbReference>
<dbReference type="InterPro" id="IPR036097">
    <property type="entry name" value="HisK_dim/P_sf"/>
</dbReference>
<evidence type="ECO:0000259" key="11">
    <source>
        <dbReference type="PROSITE" id="PS50112"/>
    </source>
</evidence>
<evidence type="ECO:0000256" key="7">
    <source>
        <dbReference type="ARBA" id="ARBA00022840"/>
    </source>
</evidence>
<dbReference type="InterPro" id="IPR003594">
    <property type="entry name" value="HATPase_dom"/>
</dbReference>
<keyword evidence="9" id="KW-1133">Transmembrane helix</keyword>
<dbReference type="CDD" id="cd00082">
    <property type="entry name" value="HisKA"/>
    <property type="match status" value="1"/>
</dbReference>
<keyword evidence="3" id="KW-0597">Phosphoprotein</keyword>
<keyword evidence="9" id="KW-0812">Transmembrane</keyword>
<gene>
    <name evidence="13" type="ORF">DEX24_06675</name>
</gene>
<evidence type="ECO:0000256" key="1">
    <source>
        <dbReference type="ARBA" id="ARBA00000085"/>
    </source>
</evidence>
<dbReference type="OrthoDB" id="9815750at2"/>
<dbReference type="InterPro" id="IPR000700">
    <property type="entry name" value="PAS-assoc_C"/>
</dbReference>
<feature type="transmembrane region" description="Helical" evidence="9">
    <location>
        <begin position="139"/>
        <end position="160"/>
    </location>
</feature>
<dbReference type="InterPro" id="IPR000014">
    <property type="entry name" value="PAS"/>
</dbReference>
<dbReference type="SMART" id="SM00091">
    <property type="entry name" value="PAS"/>
    <property type="match status" value="1"/>
</dbReference>
<comment type="caution">
    <text evidence="13">The sequence shown here is derived from an EMBL/GenBank/DDBJ whole genome shotgun (WGS) entry which is preliminary data.</text>
</comment>
<evidence type="ECO:0000256" key="8">
    <source>
        <dbReference type="ARBA" id="ARBA00023012"/>
    </source>
</evidence>
<dbReference type="Proteomes" id="UP000245938">
    <property type="component" value="Unassembled WGS sequence"/>
</dbReference>
<dbReference type="Gene3D" id="3.30.450.20">
    <property type="entry name" value="PAS domain"/>
    <property type="match status" value="1"/>
</dbReference>
<dbReference type="SUPFAM" id="SSF47384">
    <property type="entry name" value="Homodimeric domain of signal transducing histidine kinase"/>
    <property type="match status" value="1"/>
</dbReference>
<evidence type="ECO:0000256" key="2">
    <source>
        <dbReference type="ARBA" id="ARBA00012438"/>
    </source>
</evidence>
<feature type="transmembrane region" description="Helical" evidence="9">
    <location>
        <begin position="12"/>
        <end position="33"/>
    </location>
</feature>
<dbReference type="NCBIfam" id="TIGR00229">
    <property type="entry name" value="sensory_box"/>
    <property type="match status" value="1"/>
</dbReference>
<dbReference type="PROSITE" id="PS50109">
    <property type="entry name" value="HIS_KIN"/>
    <property type="match status" value="1"/>
</dbReference>
<comment type="catalytic activity">
    <reaction evidence="1">
        <text>ATP + protein L-histidine = ADP + protein N-phospho-L-histidine.</text>
        <dbReference type="EC" id="2.7.13.3"/>
    </reaction>
</comment>
<dbReference type="InterPro" id="IPR004358">
    <property type="entry name" value="Sig_transdc_His_kin-like_C"/>
</dbReference>
<dbReference type="InterPro" id="IPR035965">
    <property type="entry name" value="PAS-like_dom_sf"/>
</dbReference>
<evidence type="ECO:0000313" key="13">
    <source>
        <dbReference type="EMBL" id="PWI25881.1"/>
    </source>
</evidence>
<keyword evidence="14" id="KW-1185">Reference proteome</keyword>
<dbReference type="SMART" id="SM00387">
    <property type="entry name" value="HATPase_c"/>
    <property type="match status" value="1"/>
</dbReference>
<dbReference type="SUPFAM" id="SSF55785">
    <property type="entry name" value="PYP-like sensor domain (PAS domain)"/>
    <property type="match status" value="1"/>
</dbReference>
<dbReference type="AlphaFoldDB" id="A0A2U3AMZ4"/>
<evidence type="ECO:0000259" key="12">
    <source>
        <dbReference type="PROSITE" id="PS50113"/>
    </source>
</evidence>
<proteinExistence type="predicted"/>
<protein>
    <recommendedName>
        <fullName evidence="2">histidine kinase</fullName>
        <ecNumber evidence="2">2.7.13.3</ecNumber>
    </recommendedName>
</protein>
<dbReference type="EMBL" id="QFVR01000006">
    <property type="protein sequence ID" value="PWI25881.1"/>
    <property type="molecule type" value="Genomic_DNA"/>
</dbReference>
<dbReference type="CDD" id="cd00130">
    <property type="entry name" value="PAS"/>
    <property type="match status" value="1"/>
</dbReference>
<evidence type="ECO:0000313" key="14">
    <source>
        <dbReference type="Proteomes" id="UP000245938"/>
    </source>
</evidence>
<dbReference type="PANTHER" id="PTHR43065">
    <property type="entry name" value="SENSOR HISTIDINE KINASE"/>
    <property type="match status" value="1"/>
</dbReference>
<reference evidence="13 14" key="1">
    <citation type="submission" date="2018-05" db="EMBL/GenBank/DDBJ databases">
        <title>Kurthia sibirica genome sequence.</title>
        <authorList>
            <person name="Maclea K.S."/>
            <person name="Goen A.E."/>
        </authorList>
    </citation>
    <scope>NUCLEOTIDE SEQUENCE [LARGE SCALE GENOMIC DNA]</scope>
    <source>
        <strain evidence="13 14">ATCC 49154</strain>
    </source>
</reference>
<dbReference type="InterPro" id="IPR036890">
    <property type="entry name" value="HATPase_C_sf"/>
</dbReference>
<feature type="domain" description="PAC" evidence="12">
    <location>
        <begin position="253"/>
        <end position="305"/>
    </location>
</feature>
<evidence type="ECO:0000256" key="5">
    <source>
        <dbReference type="ARBA" id="ARBA00022741"/>
    </source>
</evidence>
<dbReference type="PROSITE" id="PS50112">
    <property type="entry name" value="PAS"/>
    <property type="match status" value="1"/>
</dbReference>
<dbReference type="GO" id="GO:0005524">
    <property type="term" value="F:ATP binding"/>
    <property type="evidence" value="ECO:0007669"/>
    <property type="project" value="UniProtKB-KW"/>
</dbReference>
<keyword evidence="7" id="KW-0067">ATP-binding</keyword>
<dbReference type="Gene3D" id="3.30.565.10">
    <property type="entry name" value="Histidine kinase-like ATPase, C-terminal domain"/>
    <property type="match status" value="1"/>
</dbReference>
<keyword evidence="5" id="KW-0547">Nucleotide-binding</keyword>
<feature type="transmembrane region" description="Helical" evidence="9">
    <location>
        <begin position="86"/>
        <end position="102"/>
    </location>
</feature>
<evidence type="ECO:0000256" key="4">
    <source>
        <dbReference type="ARBA" id="ARBA00022679"/>
    </source>
</evidence>
<dbReference type="Gene3D" id="1.10.287.130">
    <property type="match status" value="1"/>
</dbReference>
<feature type="domain" description="PAS" evidence="11">
    <location>
        <begin position="181"/>
        <end position="250"/>
    </location>
</feature>